<organism evidence="3 4">
    <name type="scientific">Aspergillus sydowii CBS 593.65</name>
    <dbReference type="NCBI Taxonomy" id="1036612"/>
    <lineage>
        <taxon>Eukaryota</taxon>
        <taxon>Fungi</taxon>
        <taxon>Dikarya</taxon>
        <taxon>Ascomycota</taxon>
        <taxon>Pezizomycotina</taxon>
        <taxon>Eurotiomycetes</taxon>
        <taxon>Eurotiomycetidae</taxon>
        <taxon>Eurotiales</taxon>
        <taxon>Aspergillaceae</taxon>
        <taxon>Aspergillus</taxon>
        <taxon>Aspergillus subgen. Nidulantes</taxon>
    </lineage>
</organism>
<dbReference type="AlphaFoldDB" id="A0A1L9TZ52"/>
<dbReference type="InterPro" id="IPR056002">
    <property type="entry name" value="DUF7580"/>
</dbReference>
<dbReference type="Pfam" id="PF24476">
    <property type="entry name" value="DUF7580"/>
    <property type="match status" value="1"/>
</dbReference>
<proteinExistence type="predicted"/>
<protein>
    <recommendedName>
        <fullName evidence="2">DUF7580 domain-containing protein</fullName>
    </recommendedName>
</protein>
<keyword evidence="1" id="KW-1133">Transmembrane helix</keyword>
<dbReference type="GeneID" id="63767469"/>
<keyword evidence="1" id="KW-0472">Membrane</keyword>
<feature type="transmembrane region" description="Helical" evidence="1">
    <location>
        <begin position="6"/>
        <end position="24"/>
    </location>
</feature>
<sequence>MSGLEIVGVVLGAIPIAIAAIETYRERQNRIKFRNKAPFIMKLISSLKAQHWILLSDIQRTLNNAGVEYDRSTSQLSPAIFQDPDIAEAVDEYLGEDRDIYYDAVQRCHRVLAELIGSIEGLDPVPQSLADLVKTYKINDGLYEFPKLRFPLKRDALDRQIREMEQATSVLGRITDNMAALRVQIPLQSTSRQVAVLSSALNTMSFTVLFSPAISLSNTLPSYKSDIKVLNGQVTTNTRPVTTVTQNHTRSTVDDICGSIRKAREKGLVLDIYLSDNRYLTYSHVHGPNSTKSPHLMVESDAFMTLEELLMDKSITTPWLRVPLTSSSVRFARSVLDVARLDLSTIPQPFVEEEFRRSNGSTATCRDCNVRQYMIELGILLLEIEHWKTAKEYKHELLSNGQSAPASRYDLASSWLGASMYDLLQFHHEAITRCVECTFDTSRSTLSWDDPALRKSIAEYVLKPLQENCLQQLR</sequence>
<evidence type="ECO:0000256" key="1">
    <source>
        <dbReference type="SAM" id="Phobius"/>
    </source>
</evidence>
<keyword evidence="4" id="KW-1185">Reference proteome</keyword>
<evidence type="ECO:0000259" key="2">
    <source>
        <dbReference type="Pfam" id="PF24476"/>
    </source>
</evidence>
<reference evidence="4" key="1">
    <citation type="journal article" date="2017" name="Genome Biol.">
        <title>Comparative genomics reveals high biological diversity and specific adaptations in the industrially and medically important fungal genus Aspergillus.</title>
        <authorList>
            <person name="de Vries R.P."/>
            <person name="Riley R."/>
            <person name="Wiebenga A."/>
            <person name="Aguilar-Osorio G."/>
            <person name="Amillis S."/>
            <person name="Uchima C.A."/>
            <person name="Anderluh G."/>
            <person name="Asadollahi M."/>
            <person name="Askin M."/>
            <person name="Barry K."/>
            <person name="Battaglia E."/>
            <person name="Bayram O."/>
            <person name="Benocci T."/>
            <person name="Braus-Stromeyer S.A."/>
            <person name="Caldana C."/>
            <person name="Canovas D."/>
            <person name="Cerqueira G.C."/>
            <person name="Chen F."/>
            <person name="Chen W."/>
            <person name="Choi C."/>
            <person name="Clum A."/>
            <person name="Dos Santos R.A."/>
            <person name="Damasio A.R."/>
            <person name="Diallinas G."/>
            <person name="Emri T."/>
            <person name="Fekete E."/>
            <person name="Flipphi M."/>
            <person name="Freyberg S."/>
            <person name="Gallo A."/>
            <person name="Gournas C."/>
            <person name="Habgood R."/>
            <person name="Hainaut M."/>
            <person name="Harispe M.L."/>
            <person name="Henrissat B."/>
            <person name="Hilden K.S."/>
            <person name="Hope R."/>
            <person name="Hossain A."/>
            <person name="Karabika E."/>
            <person name="Karaffa L."/>
            <person name="Karanyi Z."/>
            <person name="Krasevec N."/>
            <person name="Kuo A."/>
            <person name="Kusch H."/>
            <person name="LaButti K."/>
            <person name="Lagendijk E.L."/>
            <person name="Lapidus A."/>
            <person name="Levasseur A."/>
            <person name="Lindquist E."/>
            <person name="Lipzen A."/>
            <person name="Logrieco A.F."/>
            <person name="MacCabe A."/>
            <person name="Maekelae M.R."/>
            <person name="Malavazi I."/>
            <person name="Melin P."/>
            <person name="Meyer V."/>
            <person name="Mielnichuk N."/>
            <person name="Miskei M."/>
            <person name="Molnar A.P."/>
            <person name="Mule G."/>
            <person name="Ngan C.Y."/>
            <person name="Orejas M."/>
            <person name="Orosz E."/>
            <person name="Ouedraogo J.P."/>
            <person name="Overkamp K.M."/>
            <person name="Park H.-S."/>
            <person name="Perrone G."/>
            <person name="Piumi F."/>
            <person name="Punt P.J."/>
            <person name="Ram A.F."/>
            <person name="Ramon A."/>
            <person name="Rauscher S."/>
            <person name="Record E."/>
            <person name="Riano-Pachon D.M."/>
            <person name="Robert V."/>
            <person name="Roehrig J."/>
            <person name="Ruller R."/>
            <person name="Salamov A."/>
            <person name="Salih N.S."/>
            <person name="Samson R.A."/>
            <person name="Sandor E."/>
            <person name="Sanguinetti M."/>
            <person name="Schuetze T."/>
            <person name="Sepcic K."/>
            <person name="Shelest E."/>
            <person name="Sherlock G."/>
            <person name="Sophianopoulou V."/>
            <person name="Squina F.M."/>
            <person name="Sun H."/>
            <person name="Susca A."/>
            <person name="Todd R.B."/>
            <person name="Tsang A."/>
            <person name="Unkles S.E."/>
            <person name="van de Wiele N."/>
            <person name="van Rossen-Uffink D."/>
            <person name="Oliveira J.V."/>
            <person name="Vesth T.C."/>
            <person name="Visser J."/>
            <person name="Yu J.-H."/>
            <person name="Zhou M."/>
            <person name="Andersen M.R."/>
            <person name="Archer D.B."/>
            <person name="Baker S.E."/>
            <person name="Benoit I."/>
            <person name="Brakhage A.A."/>
            <person name="Braus G.H."/>
            <person name="Fischer R."/>
            <person name="Frisvad J.C."/>
            <person name="Goldman G.H."/>
            <person name="Houbraken J."/>
            <person name="Oakley B."/>
            <person name="Pocsi I."/>
            <person name="Scazzocchio C."/>
            <person name="Seiboth B."/>
            <person name="vanKuyk P.A."/>
            <person name="Wortman J."/>
            <person name="Dyer P.S."/>
            <person name="Grigoriev I.V."/>
        </authorList>
    </citation>
    <scope>NUCLEOTIDE SEQUENCE [LARGE SCALE GENOMIC DNA]</scope>
    <source>
        <strain evidence="4">CBS 593.65</strain>
    </source>
</reference>
<dbReference type="VEuPathDB" id="FungiDB:ASPSYDRAFT_84713"/>
<dbReference type="STRING" id="1036612.A0A1L9TZ52"/>
<dbReference type="RefSeq" id="XP_040708522.1">
    <property type="nucleotide sequence ID" value="XM_040851396.1"/>
</dbReference>
<dbReference type="OrthoDB" id="3565018at2759"/>
<dbReference type="Proteomes" id="UP000184356">
    <property type="component" value="Unassembled WGS sequence"/>
</dbReference>
<evidence type="ECO:0000313" key="3">
    <source>
        <dbReference type="EMBL" id="OJJ64716.1"/>
    </source>
</evidence>
<dbReference type="EMBL" id="KV878582">
    <property type="protein sequence ID" value="OJJ64716.1"/>
    <property type="molecule type" value="Genomic_DNA"/>
</dbReference>
<name>A0A1L9TZ52_9EURO</name>
<dbReference type="PANTHER" id="PTHR35186:SF4">
    <property type="entry name" value="PRION-INHIBITION AND PROPAGATION HELO DOMAIN-CONTAINING PROTEIN"/>
    <property type="match status" value="1"/>
</dbReference>
<keyword evidence="1" id="KW-0812">Transmembrane</keyword>
<gene>
    <name evidence="3" type="ORF">ASPSYDRAFT_84713</name>
</gene>
<accession>A0A1L9TZ52</accession>
<evidence type="ECO:0000313" key="4">
    <source>
        <dbReference type="Proteomes" id="UP000184356"/>
    </source>
</evidence>
<feature type="domain" description="DUF7580" evidence="2">
    <location>
        <begin position="316"/>
        <end position="469"/>
    </location>
</feature>
<dbReference type="PANTHER" id="PTHR35186">
    <property type="entry name" value="ANK_REP_REGION DOMAIN-CONTAINING PROTEIN"/>
    <property type="match status" value="1"/>
</dbReference>